<evidence type="ECO:0000259" key="4">
    <source>
        <dbReference type="PROSITE" id="PS50878"/>
    </source>
</evidence>
<name>A0A8J1KMD2_XENLA</name>
<dbReference type="CDD" id="cd09275">
    <property type="entry name" value="RNase_HI_RT_DIRS1"/>
    <property type="match status" value="1"/>
</dbReference>
<feature type="region of interest" description="Disordered" evidence="3">
    <location>
        <begin position="387"/>
        <end position="470"/>
    </location>
</feature>
<evidence type="ECO:0000256" key="3">
    <source>
        <dbReference type="SAM" id="MobiDB-lite"/>
    </source>
</evidence>
<accession>A0A8J1KMD2</accession>
<reference evidence="6" key="1">
    <citation type="submission" date="2025-08" db="UniProtKB">
        <authorList>
            <consortium name="RefSeq"/>
        </authorList>
    </citation>
    <scope>IDENTIFICATION</scope>
    <source>
        <strain evidence="6">J_2021</strain>
        <tissue evidence="6">Erythrocytes</tissue>
    </source>
</reference>
<dbReference type="Pfam" id="PF00078">
    <property type="entry name" value="RVT_1"/>
    <property type="match status" value="1"/>
</dbReference>
<dbReference type="InterPro" id="IPR000477">
    <property type="entry name" value="RT_dom"/>
</dbReference>
<feature type="compositionally biased region" description="Acidic residues" evidence="3">
    <location>
        <begin position="122"/>
        <end position="143"/>
    </location>
</feature>
<dbReference type="InterPro" id="IPR052055">
    <property type="entry name" value="Hepadnavirus_pol/RT"/>
</dbReference>
<evidence type="ECO:0000256" key="1">
    <source>
        <dbReference type="ARBA" id="ARBA00010879"/>
    </source>
</evidence>
<feature type="domain" description="Reverse transcriptase" evidence="4">
    <location>
        <begin position="539"/>
        <end position="721"/>
    </location>
</feature>
<dbReference type="PANTHER" id="PTHR33050:SF7">
    <property type="entry name" value="RIBONUCLEASE H"/>
    <property type="match status" value="1"/>
</dbReference>
<dbReference type="KEGG" id="xla:121393601"/>
<protein>
    <recommendedName>
        <fullName evidence="2">ribonuclease H</fullName>
        <ecNumber evidence="2">3.1.26.4</ecNumber>
    </recommendedName>
</protein>
<gene>
    <name evidence="6" type="primary">LOC121393601</name>
</gene>
<organism evidence="5 6">
    <name type="scientific">Xenopus laevis</name>
    <name type="common">African clawed frog</name>
    <dbReference type="NCBI Taxonomy" id="8355"/>
    <lineage>
        <taxon>Eukaryota</taxon>
        <taxon>Metazoa</taxon>
        <taxon>Chordata</taxon>
        <taxon>Craniata</taxon>
        <taxon>Vertebrata</taxon>
        <taxon>Euteleostomi</taxon>
        <taxon>Amphibia</taxon>
        <taxon>Batrachia</taxon>
        <taxon>Anura</taxon>
        <taxon>Pipoidea</taxon>
        <taxon>Pipidae</taxon>
        <taxon>Xenopodinae</taxon>
        <taxon>Xenopus</taxon>
        <taxon>Xenopus</taxon>
    </lineage>
</organism>
<sequence>MANKADEPRTSKSSAQTHPQVSFLACSNCKTKFPSASADSLCGACRNSDLPPLPQASTSDPDLLRAISLSLAGIQHLARIPETLDKVLEHLSQPSHSQLRLGKNKRPPPSPPDSPGDHPSPSDEEGQVLSAEDSDPDLPDPDIDTPRTQGEVEGLIQAVLNTLNIEDDSPSIEPAKNIFKRHKKSSCIFPAYEQLDDIIKSQWKNPDHRVQLSKRFTQTYPFPKECIDLWSSPPAVDPPVSRLSRNTTIPVADAAAFKDPIDKRLEGFCKSSFTASGSAFRPIFAIAWVAKAMEVWVEQAAQLIGSEDPTTDNILSQIADATTYIGDAALDAARLVAQASAHSVAARRYLWLKSWSADLTSKRSLVSIPFQGKLLFGAELDKIISQATGGRARSSHKLDPRDPPSRGDPFFVPSGKDKGRRRNPISPTPTFAPDFRANKDSPGPLPSLPPSPHKTNPTPHEGVPPPEGIPLGGRLKSFREVWHNKIRDQWVLRVISQGLLIDFSHTPPHRFFVSRLPAKAPDRTKFLSVIQDLAKEGTIQPVPPHSKGRGYYSNLFMVPKKDGSLRPILDLKDLNPFVKRCHFKMESIPSVLASMEENEFMTVIDIKDAYLHIPIHPAHHGFLRFFVDGNHWQFVALPFGLSSAPRTFTKVMAAALEELRLKGIPVIPYLDDLLVKGQTAPLAHLHTSQVLQTLTSLGWTINFNKSNLHPSQSIQYLGLILDSRQGRAFLPQDKVRTLQTRIRSLLGSNKVPLRSAMQTLGTMVASFPAIPYAQSHTRPLQHTILLHQRRDRVNLDRKISIPSRVLLSLHWWLHPLRTTGGKPFPPHHWKILTTDASLRGWGGVIDQTTVQGLWTPEERRLPINLLELRAIRYSLERTETVLRGHPVRIQSDNVTAVAYINHQGGTRSLAALREAREILLWAENNVPAISAVHIPGVDNWLADYLSRQTIDHGEWSLHHEVFRLIVARWGLPDIDLMASRANRQVPSFVSRSLDPLAHAVDALVIPWSFSRVYIFPPLALLPKVIKKIKREGTQTILVAPFWPRRAWFADLIAMAADSPFRLPPRPDLLTQGPVVHPNSHLWALTAWLLRP</sequence>
<proteinExistence type="inferred from homology"/>
<comment type="similarity">
    <text evidence="1">Belongs to the beta type-B retroviral polymerase family. HERV class-II K(HML-2) pol subfamily.</text>
</comment>
<feature type="region of interest" description="Disordered" evidence="3">
    <location>
        <begin position="94"/>
        <end position="148"/>
    </location>
</feature>
<feature type="compositionally biased region" description="Basic and acidic residues" evidence="3">
    <location>
        <begin position="396"/>
        <end position="405"/>
    </location>
</feature>
<dbReference type="Pfam" id="PF11560">
    <property type="entry name" value="LAP2alpha"/>
    <property type="match status" value="1"/>
</dbReference>
<dbReference type="Gene3D" id="3.10.10.10">
    <property type="entry name" value="HIV Type 1 Reverse Transcriptase, subunit A, domain 1"/>
    <property type="match status" value="1"/>
</dbReference>
<dbReference type="GeneID" id="121393601"/>
<evidence type="ECO:0000313" key="5">
    <source>
        <dbReference type="Proteomes" id="UP000186698"/>
    </source>
</evidence>
<dbReference type="InterPro" id="IPR043502">
    <property type="entry name" value="DNA/RNA_pol_sf"/>
</dbReference>
<dbReference type="PANTHER" id="PTHR33050">
    <property type="entry name" value="REVERSE TRANSCRIPTASE DOMAIN-CONTAINING PROTEIN"/>
    <property type="match status" value="1"/>
</dbReference>
<keyword evidence="5" id="KW-1185">Reference proteome</keyword>
<dbReference type="SUPFAM" id="SSF56672">
    <property type="entry name" value="DNA/RNA polymerases"/>
    <property type="match status" value="1"/>
</dbReference>
<dbReference type="AlphaFoldDB" id="A0A8J1KMD2"/>
<dbReference type="Gene3D" id="3.30.70.270">
    <property type="match status" value="1"/>
</dbReference>
<dbReference type="Gene3D" id="1.10.287.3160">
    <property type="match status" value="1"/>
</dbReference>
<feature type="compositionally biased region" description="Pro residues" evidence="3">
    <location>
        <begin position="443"/>
        <end position="452"/>
    </location>
</feature>
<dbReference type="InterPro" id="IPR043128">
    <property type="entry name" value="Rev_trsase/Diguanyl_cyclase"/>
</dbReference>
<dbReference type="GO" id="GO:0004523">
    <property type="term" value="F:RNA-DNA hybrid ribonuclease activity"/>
    <property type="evidence" value="ECO:0007669"/>
    <property type="project" value="UniProtKB-EC"/>
</dbReference>
<evidence type="ECO:0000313" key="6">
    <source>
        <dbReference type="RefSeq" id="XP_041418470.1"/>
    </source>
</evidence>
<dbReference type="Proteomes" id="UP000186698">
    <property type="component" value="Chromosome 5L"/>
</dbReference>
<evidence type="ECO:0000256" key="2">
    <source>
        <dbReference type="ARBA" id="ARBA00012180"/>
    </source>
</evidence>
<dbReference type="InterPro" id="IPR021623">
    <property type="entry name" value="LAP2alpha_C"/>
</dbReference>
<dbReference type="PROSITE" id="PS51257">
    <property type="entry name" value="PROKAR_LIPOPROTEIN"/>
    <property type="match status" value="1"/>
</dbReference>
<dbReference type="RefSeq" id="XP_041418470.1">
    <property type="nucleotide sequence ID" value="XM_041562536.1"/>
</dbReference>
<dbReference type="EC" id="3.1.26.4" evidence="2"/>
<dbReference type="OrthoDB" id="9908684at2759"/>
<dbReference type="PROSITE" id="PS50878">
    <property type="entry name" value="RT_POL"/>
    <property type="match status" value="1"/>
</dbReference>
<dbReference type="CDD" id="cd01647">
    <property type="entry name" value="RT_LTR"/>
    <property type="match status" value="1"/>
</dbReference>